<dbReference type="OMA" id="FDINSHA"/>
<keyword evidence="8" id="KW-1185">Reference proteome</keyword>
<evidence type="ECO:0000256" key="4">
    <source>
        <dbReference type="SAM" id="Coils"/>
    </source>
</evidence>
<evidence type="ECO:0000256" key="3">
    <source>
        <dbReference type="ARBA" id="ARBA00023242"/>
    </source>
</evidence>
<dbReference type="PANTHER" id="PTHR40621">
    <property type="entry name" value="TRANSCRIPTION FACTOR KAPC-RELATED"/>
    <property type="match status" value="1"/>
</dbReference>
<dbReference type="SUPFAM" id="SSF57959">
    <property type="entry name" value="Leucine zipper domain"/>
    <property type="match status" value="1"/>
</dbReference>
<dbReference type="AlphaFoldDB" id="A0A163KXZ0"/>
<dbReference type="Pfam" id="PF00170">
    <property type="entry name" value="bZIP_1"/>
    <property type="match status" value="1"/>
</dbReference>
<keyword evidence="3" id="KW-0539">Nucleus</keyword>
<dbReference type="STRING" id="4829.A0A163KXZ0"/>
<evidence type="ECO:0000313" key="8">
    <source>
        <dbReference type="Proteomes" id="UP000078561"/>
    </source>
</evidence>
<comment type="subcellular location">
    <subcellularLocation>
        <location evidence="2">Cytoplasm</location>
    </subcellularLocation>
    <subcellularLocation>
        <location evidence="1">Nucleus</location>
    </subcellularLocation>
</comment>
<dbReference type="CDD" id="cd14688">
    <property type="entry name" value="bZIP_YAP"/>
    <property type="match status" value="1"/>
</dbReference>
<feature type="compositionally biased region" description="Polar residues" evidence="5">
    <location>
        <begin position="159"/>
        <end position="185"/>
    </location>
</feature>
<evidence type="ECO:0000256" key="5">
    <source>
        <dbReference type="SAM" id="MobiDB-lite"/>
    </source>
</evidence>
<sequence length="364" mass="40865">MAQATFNDPQVWLNSVTSSNEQNLIDTDKRKWSTLGDPTQPVVKHFNLLTPQSKQSDDVLDSNLSPSELRQKRKEQNRVAQRAFRERKERYVKELEDKVSQLEESRINETKQLRQENEALRLQVKRMETEIYTLRGAEQAFRLSIQKLREAGIQLPADTTSTATANPTHDLTLSSILSPSDHFSVTPTPPSSTMATTPTHNNSAWHTSPYHNSSPFSASSNSMTTTSSPPVDHSTDRPIYDDSDHGSSHSIKMTGDQQQPNRLSHPPLATDTTDDAAASPKEKDVGFAASETDRFDHQPDPLVLGGAKTIPYSQIWEKVQEHPKYELFDMDLLCDDLKKKARCSGFGAVILEEDFVEILAKYDA</sequence>
<feature type="compositionally biased region" description="Basic and acidic residues" evidence="5">
    <location>
        <begin position="233"/>
        <end position="247"/>
    </location>
</feature>
<dbReference type="InParanoid" id="A0A163KXZ0"/>
<dbReference type="PROSITE" id="PS50217">
    <property type="entry name" value="BZIP"/>
    <property type="match status" value="1"/>
</dbReference>
<dbReference type="InterPro" id="IPR050936">
    <property type="entry name" value="AP-1-like"/>
</dbReference>
<feature type="compositionally biased region" description="Low complexity" evidence="5">
    <location>
        <begin position="269"/>
        <end position="278"/>
    </location>
</feature>
<evidence type="ECO:0000256" key="1">
    <source>
        <dbReference type="ARBA" id="ARBA00004123"/>
    </source>
</evidence>
<dbReference type="EMBL" id="LT553527">
    <property type="protein sequence ID" value="SAM01390.1"/>
    <property type="molecule type" value="Genomic_DNA"/>
</dbReference>
<keyword evidence="4" id="KW-0175">Coiled coil</keyword>
<dbReference type="Gene3D" id="1.20.5.170">
    <property type="match status" value="1"/>
</dbReference>
<dbReference type="SUPFAM" id="SSF111430">
    <property type="entry name" value="YAP1 redox domain"/>
    <property type="match status" value="1"/>
</dbReference>
<evidence type="ECO:0000313" key="7">
    <source>
        <dbReference type="EMBL" id="SAM01390.1"/>
    </source>
</evidence>
<dbReference type="InterPro" id="IPR013910">
    <property type="entry name" value="TF_PAP1"/>
</dbReference>
<gene>
    <name evidence="7" type="primary">ABSGL_07131.1 scaffold 8717</name>
</gene>
<organism evidence="7">
    <name type="scientific">Absidia glauca</name>
    <name type="common">Pin mould</name>
    <dbReference type="NCBI Taxonomy" id="4829"/>
    <lineage>
        <taxon>Eukaryota</taxon>
        <taxon>Fungi</taxon>
        <taxon>Fungi incertae sedis</taxon>
        <taxon>Mucoromycota</taxon>
        <taxon>Mucoromycotina</taxon>
        <taxon>Mucoromycetes</taxon>
        <taxon>Mucorales</taxon>
        <taxon>Cunninghamellaceae</taxon>
        <taxon>Absidia</taxon>
    </lineage>
</organism>
<dbReference type="Gene3D" id="1.10.238.100">
    <property type="entry name" value="YAP1 redox domain. Chain B"/>
    <property type="match status" value="1"/>
</dbReference>
<evidence type="ECO:0000256" key="2">
    <source>
        <dbReference type="ARBA" id="ARBA00004496"/>
    </source>
</evidence>
<protein>
    <recommendedName>
        <fullName evidence="6">BZIP domain-containing protein</fullName>
    </recommendedName>
</protein>
<feature type="coiled-coil region" evidence="4">
    <location>
        <begin position="85"/>
        <end position="130"/>
    </location>
</feature>
<dbReference type="GO" id="GO:0005737">
    <property type="term" value="C:cytoplasm"/>
    <property type="evidence" value="ECO:0007669"/>
    <property type="project" value="UniProtKB-SubCell"/>
</dbReference>
<dbReference type="GO" id="GO:0000976">
    <property type="term" value="F:transcription cis-regulatory region binding"/>
    <property type="evidence" value="ECO:0007669"/>
    <property type="project" value="InterPro"/>
</dbReference>
<feature type="domain" description="BZIP" evidence="6">
    <location>
        <begin position="67"/>
        <end position="104"/>
    </location>
</feature>
<feature type="region of interest" description="Disordered" evidence="5">
    <location>
        <begin position="159"/>
        <end position="282"/>
    </location>
</feature>
<accession>A0A163KXZ0</accession>
<dbReference type="OrthoDB" id="2593073at2759"/>
<dbReference type="GO" id="GO:0001228">
    <property type="term" value="F:DNA-binding transcription activator activity, RNA polymerase II-specific"/>
    <property type="evidence" value="ECO:0007669"/>
    <property type="project" value="TreeGrafter"/>
</dbReference>
<dbReference type="SMART" id="SM00338">
    <property type="entry name" value="BRLZ"/>
    <property type="match status" value="1"/>
</dbReference>
<dbReference type="PANTHER" id="PTHR40621:SF6">
    <property type="entry name" value="AP-1-LIKE TRANSCRIPTION FACTOR YAP1-RELATED"/>
    <property type="match status" value="1"/>
</dbReference>
<dbReference type="FunCoup" id="A0A163KXZ0">
    <property type="interactions" value="38"/>
</dbReference>
<dbReference type="GO" id="GO:0033554">
    <property type="term" value="P:cellular response to stress"/>
    <property type="evidence" value="ECO:0007669"/>
    <property type="project" value="UniProtKB-ARBA"/>
</dbReference>
<dbReference type="PROSITE" id="PS00036">
    <property type="entry name" value="BZIP_BASIC"/>
    <property type="match status" value="1"/>
</dbReference>
<reference evidence="7" key="1">
    <citation type="submission" date="2016-04" db="EMBL/GenBank/DDBJ databases">
        <authorList>
            <person name="Evans L.H."/>
            <person name="Alamgir A."/>
            <person name="Owens N."/>
            <person name="Weber N.D."/>
            <person name="Virtaneva K."/>
            <person name="Barbian K."/>
            <person name="Babar A."/>
            <person name="Rosenke K."/>
        </authorList>
    </citation>
    <scope>NUCLEOTIDE SEQUENCE [LARGE SCALE GENOMIC DNA]</scope>
    <source>
        <strain evidence="7">CBS 101.48</strain>
    </source>
</reference>
<dbReference type="GO" id="GO:0090575">
    <property type="term" value="C:RNA polymerase II transcription regulator complex"/>
    <property type="evidence" value="ECO:0007669"/>
    <property type="project" value="TreeGrafter"/>
</dbReference>
<name>A0A163KXZ0_ABSGL</name>
<feature type="region of interest" description="Disordered" evidence="5">
    <location>
        <begin position="54"/>
        <end position="81"/>
    </location>
</feature>
<proteinExistence type="predicted"/>
<evidence type="ECO:0000259" key="6">
    <source>
        <dbReference type="PROSITE" id="PS50217"/>
    </source>
</evidence>
<dbReference type="InterPro" id="IPR046347">
    <property type="entry name" value="bZIP_sf"/>
</dbReference>
<dbReference type="InterPro" id="IPR004827">
    <property type="entry name" value="bZIP"/>
</dbReference>
<feature type="compositionally biased region" description="Low complexity" evidence="5">
    <location>
        <begin position="208"/>
        <end position="228"/>
    </location>
</feature>
<dbReference type="Pfam" id="PF08601">
    <property type="entry name" value="PAP1"/>
    <property type="match status" value="1"/>
</dbReference>
<feature type="compositionally biased region" description="Polar residues" evidence="5">
    <location>
        <begin position="248"/>
        <end position="262"/>
    </location>
</feature>
<dbReference type="InterPro" id="IPR023167">
    <property type="entry name" value="Yap1_redox_dom_sf"/>
</dbReference>
<dbReference type="Proteomes" id="UP000078561">
    <property type="component" value="Unassembled WGS sequence"/>
</dbReference>